<dbReference type="Pfam" id="PF01381">
    <property type="entry name" value="HTH_3"/>
    <property type="match status" value="1"/>
</dbReference>
<name>A0A2Z4LP38_9FLAO</name>
<dbReference type="PROSITE" id="PS50943">
    <property type="entry name" value="HTH_CROC1"/>
    <property type="match status" value="1"/>
</dbReference>
<dbReference type="GO" id="GO:0003677">
    <property type="term" value="F:DNA binding"/>
    <property type="evidence" value="ECO:0007669"/>
    <property type="project" value="InterPro"/>
</dbReference>
<keyword evidence="3" id="KW-1185">Reference proteome</keyword>
<organism evidence="2 3">
    <name type="scientific">Flagellimonas maritima</name>
    <dbReference type="NCBI Taxonomy" id="1383885"/>
    <lineage>
        <taxon>Bacteria</taxon>
        <taxon>Pseudomonadati</taxon>
        <taxon>Bacteroidota</taxon>
        <taxon>Flavobacteriia</taxon>
        <taxon>Flavobacteriales</taxon>
        <taxon>Flavobacteriaceae</taxon>
        <taxon>Flagellimonas</taxon>
    </lineage>
</organism>
<dbReference type="Gene3D" id="1.10.260.40">
    <property type="entry name" value="lambda repressor-like DNA-binding domains"/>
    <property type="match status" value="1"/>
</dbReference>
<evidence type="ECO:0000259" key="1">
    <source>
        <dbReference type="PROSITE" id="PS50943"/>
    </source>
</evidence>
<sequence>MGKISTADIELINIQIGSLLRLARLRKGLSQLDLALLINSNPTMIGRIERFKGKTSWEKILVICKELDFNFCELFELRSKESLLSVVEETLQYEDKLTKEKMKFYDSLKREIEEKFKLVGKGH</sequence>
<dbReference type="AlphaFoldDB" id="A0A2Z4LP38"/>
<dbReference type="SUPFAM" id="SSF47413">
    <property type="entry name" value="lambda repressor-like DNA-binding domains"/>
    <property type="match status" value="1"/>
</dbReference>
<gene>
    <name evidence="2" type="ORF">HME9304_00626</name>
</gene>
<dbReference type="KEGG" id="spon:HME9304_00626"/>
<dbReference type="RefSeq" id="WP_112377196.1">
    <property type="nucleotide sequence ID" value="NZ_CP030104.1"/>
</dbReference>
<dbReference type="OrthoDB" id="1364854at2"/>
<reference evidence="2 3" key="1">
    <citation type="submission" date="2018-06" db="EMBL/GenBank/DDBJ databases">
        <title>Spongiibacterium sp. HME9304 Genome sequencing and assembly.</title>
        <authorList>
            <person name="Kang H."/>
            <person name="Kim H."/>
            <person name="Joh K."/>
        </authorList>
    </citation>
    <scope>NUCLEOTIDE SEQUENCE [LARGE SCALE GENOMIC DNA]</scope>
    <source>
        <strain evidence="2 3">HME9304</strain>
    </source>
</reference>
<evidence type="ECO:0000313" key="3">
    <source>
        <dbReference type="Proteomes" id="UP000248536"/>
    </source>
</evidence>
<dbReference type="SMART" id="SM00530">
    <property type="entry name" value="HTH_XRE"/>
    <property type="match status" value="1"/>
</dbReference>
<accession>A0A2Z4LP38</accession>
<dbReference type="CDD" id="cd00093">
    <property type="entry name" value="HTH_XRE"/>
    <property type="match status" value="1"/>
</dbReference>
<dbReference type="Proteomes" id="UP000248536">
    <property type="component" value="Chromosome"/>
</dbReference>
<evidence type="ECO:0000313" key="2">
    <source>
        <dbReference type="EMBL" id="AWX43635.1"/>
    </source>
</evidence>
<feature type="domain" description="HTH cro/C1-type" evidence="1">
    <location>
        <begin position="20"/>
        <end position="74"/>
    </location>
</feature>
<proteinExistence type="predicted"/>
<dbReference type="InterPro" id="IPR010982">
    <property type="entry name" value="Lambda_DNA-bd_dom_sf"/>
</dbReference>
<protein>
    <recommendedName>
        <fullName evidence="1">HTH cro/C1-type domain-containing protein</fullName>
    </recommendedName>
</protein>
<dbReference type="InterPro" id="IPR001387">
    <property type="entry name" value="Cro/C1-type_HTH"/>
</dbReference>
<dbReference type="EMBL" id="CP030104">
    <property type="protein sequence ID" value="AWX43635.1"/>
    <property type="molecule type" value="Genomic_DNA"/>
</dbReference>